<dbReference type="Pfam" id="PF00989">
    <property type="entry name" value="PAS"/>
    <property type="match status" value="1"/>
</dbReference>
<dbReference type="Pfam" id="PF13188">
    <property type="entry name" value="PAS_8"/>
    <property type="match status" value="1"/>
</dbReference>
<dbReference type="EC" id="2.7.13.3" evidence="2"/>
<dbReference type="InterPro" id="IPR004358">
    <property type="entry name" value="Sig_transdc_His_kin-like_C"/>
</dbReference>
<keyword evidence="5 9" id="KW-0418">Kinase</keyword>
<dbReference type="EMBL" id="BMLZ01000017">
    <property type="protein sequence ID" value="GGP29887.1"/>
    <property type="molecule type" value="Genomic_DNA"/>
</dbReference>
<reference evidence="10" key="1">
    <citation type="journal article" date="2014" name="Int. J. Syst. Evol. Microbiol.">
        <title>Complete genome of a new Firmicutes species belonging to the dominant human colonic microbiota ('Ruminococcus bicirculans') reveals two chromosomes and a selective capacity to utilize plant glucans.</title>
        <authorList>
            <consortium name="NISC Comparative Sequencing Program"/>
            <person name="Wegmann U."/>
            <person name="Louis P."/>
            <person name="Goesmann A."/>
            <person name="Henrissat B."/>
            <person name="Duncan S.H."/>
            <person name="Flint H.J."/>
        </authorList>
    </citation>
    <scope>NUCLEOTIDE SEQUENCE</scope>
    <source>
        <strain evidence="10">CGMCC 1.8884</strain>
    </source>
</reference>
<dbReference type="Gene3D" id="3.30.450.20">
    <property type="entry name" value="PAS domain"/>
    <property type="match status" value="3"/>
</dbReference>
<evidence type="ECO:0000256" key="5">
    <source>
        <dbReference type="ARBA" id="ARBA00022777"/>
    </source>
</evidence>
<evidence type="ECO:0000259" key="7">
    <source>
        <dbReference type="PROSITE" id="PS50112"/>
    </source>
</evidence>
<evidence type="ECO:0000313" key="10">
    <source>
        <dbReference type="EMBL" id="GGP29887.1"/>
    </source>
</evidence>
<dbReference type="Proteomes" id="UP000630135">
    <property type="component" value="Unassembled WGS sequence"/>
</dbReference>
<dbReference type="SMART" id="SM00091">
    <property type="entry name" value="PAS"/>
    <property type="match status" value="3"/>
</dbReference>
<reference evidence="11" key="3">
    <citation type="journal article" date="2019" name="Int. J. Syst. Evol. Microbiol.">
        <title>The Global Catalogue of Microorganisms (GCM) 10K type strain sequencing project: providing services to taxonomists for standard genome sequencing and annotation.</title>
        <authorList>
            <consortium name="The Broad Institute Genomics Platform"/>
            <consortium name="The Broad Institute Genome Sequencing Center for Infectious Disease"/>
            <person name="Wu L."/>
            <person name="Ma J."/>
        </authorList>
    </citation>
    <scope>NUCLEOTIDE SEQUENCE [LARGE SCALE GENOMIC DNA]</scope>
    <source>
        <strain evidence="11">CGMCC 1.8884</strain>
    </source>
</reference>
<evidence type="ECO:0000256" key="3">
    <source>
        <dbReference type="ARBA" id="ARBA00022553"/>
    </source>
</evidence>
<evidence type="ECO:0000313" key="9">
    <source>
        <dbReference type="EMBL" id="GGI84810.1"/>
    </source>
</evidence>
<dbReference type="RefSeq" id="WP_017870287.1">
    <property type="nucleotide sequence ID" value="NZ_BMLZ01000017.1"/>
</dbReference>
<dbReference type="InterPro" id="IPR035965">
    <property type="entry name" value="PAS-like_dom_sf"/>
</dbReference>
<dbReference type="Gene3D" id="1.10.287.130">
    <property type="match status" value="1"/>
</dbReference>
<dbReference type="PANTHER" id="PTHR43304:SF1">
    <property type="entry name" value="PAC DOMAIN-CONTAINING PROTEIN"/>
    <property type="match status" value="1"/>
</dbReference>
<dbReference type="PROSITE" id="PS50112">
    <property type="entry name" value="PAS"/>
    <property type="match status" value="2"/>
</dbReference>
<dbReference type="InterPro" id="IPR003594">
    <property type="entry name" value="HATPase_dom"/>
</dbReference>
<dbReference type="InterPro" id="IPR036097">
    <property type="entry name" value="HisK_dim/P_sf"/>
</dbReference>
<feature type="domain" description="PAS" evidence="7">
    <location>
        <begin position="268"/>
        <end position="338"/>
    </location>
</feature>
<dbReference type="InterPro" id="IPR000700">
    <property type="entry name" value="PAS-assoc_C"/>
</dbReference>
<dbReference type="GO" id="GO:0006355">
    <property type="term" value="P:regulation of DNA-templated transcription"/>
    <property type="evidence" value="ECO:0007669"/>
    <property type="project" value="InterPro"/>
</dbReference>
<reference evidence="9" key="4">
    <citation type="submission" date="2023-08" db="EMBL/GenBank/DDBJ databases">
        <authorList>
            <person name="Sun Q."/>
            <person name="Zhou Y."/>
        </authorList>
    </citation>
    <scope>NUCLEOTIDE SEQUENCE</scope>
    <source>
        <strain evidence="10">CGMCC 1.8884</strain>
        <strain evidence="9">CGMCC 1.8885</strain>
    </source>
</reference>
<feature type="domain" description="PAS" evidence="7">
    <location>
        <begin position="413"/>
        <end position="488"/>
    </location>
</feature>
<proteinExistence type="predicted"/>
<evidence type="ECO:0000256" key="1">
    <source>
        <dbReference type="ARBA" id="ARBA00000085"/>
    </source>
</evidence>
<feature type="domain" description="Histidine kinase" evidence="6">
    <location>
        <begin position="562"/>
        <end position="776"/>
    </location>
</feature>
<dbReference type="SUPFAM" id="SSF55874">
    <property type="entry name" value="ATPase domain of HSP90 chaperone/DNA topoisomerase II/histidine kinase"/>
    <property type="match status" value="1"/>
</dbReference>
<dbReference type="PROSITE" id="PS50113">
    <property type="entry name" value="PAC"/>
    <property type="match status" value="1"/>
</dbReference>
<dbReference type="InterPro" id="IPR005467">
    <property type="entry name" value="His_kinase_dom"/>
</dbReference>
<dbReference type="CDD" id="cd00082">
    <property type="entry name" value="HisKA"/>
    <property type="match status" value="1"/>
</dbReference>
<dbReference type="Proteomes" id="UP000652720">
    <property type="component" value="Unassembled WGS sequence"/>
</dbReference>
<feature type="domain" description="PAC" evidence="8">
    <location>
        <begin position="491"/>
        <end position="544"/>
    </location>
</feature>
<protein>
    <recommendedName>
        <fullName evidence="2">histidine kinase</fullName>
        <ecNumber evidence="2">2.7.13.3</ecNumber>
    </recommendedName>
</protein>
<dbReference type="InterPro" id="IPR052162">
    <property type="entry name" value="Sensor_kinase/Photoreceptor"/>
</dbReference>
<keyword evidence="4" id="KW-0808">Transferase</keyword>
<dbReference type="PANTHER" id="PTHR43304">
    <property type="entry name" value="PHYTOCHROME-LIKE PROTEIN CPH1"/>
    <property type="match status" value="1"/>
</dbReference>
<dbReference type="GO" id="GO:0000155">
    <property type="term" value="F:phosphorelay sensor kinase activity"/>
    <property type="evidence" value="ECO:0007669"/>
    <property type="project" value="InterPro"/>
</dbReference>
<evidence type="ECO:0000313" key="11">
    <source>
        <dbReference type="Proteomes" id="UP000630135"/>
    </source>
</evidence>
<dbReference type="PRINTS" id="PR00344">
    <property type="entry name" value="BCTRLSENSOR"/>
</dbReference>
<dbReference type="Pfam" id="PF08447">
    <property type="entry name" value="PAS_3"/>
    <property type="match status" value="1"/>
</dbReference>
<evidence type="ECO:0000259" key="8">
    <source>
        <dbReference type="PROSITE" id="PS50113"/>
    </source>
</evidence>
<dbReference type="SUPFAM" id="SSF55785">
    <property type="entry name" value="PYP-like sensor domain (PAS domain)"/>
    <property type="match status" value="2"/>
</dbReference>
<dbReference type="NCBIfam" id="TIGR00229">
    <property type="entry name" value="sensory_box"/>
    <property type="match status" value="2"/>
</dbReference>
<organism evidence="9 12">
    <name type="scientific">Deinococcus wulumuqiensis</name>
    <dbReference type="NCBI Taxonomy" id="980427"/>
    <lineage>
        <taxon>Bacteria</taxon>
        <taxon>Thermotogati</taxon>
        <taxon>Deinococcota</taxon>
        <taxon>Deinococci</taxon>
        <taxon>Deinococcales</taxon>
        <taxon>Deinococcaceae</taxon>
        <taxon>Deinococcus</taxon>
    </lineage>
</organism>
<dbReference type="SUPFAM" id="SSF47384">
    <property type="entry name" value="Homodimeric domain of signal transducing histidine kinase"/>
    <property type="match status" value="1"/>
</dbReference>
<dbReference type="SMART" id="SM00086">
    <property type="entry name" value="PAC"/>
    <property type="match status" value="2"/>
</dbReference>
<sequence length="781" mass="85273">MSQSLSDPPSPVGGDLAALLRGLPDPVFWLGGPPGQERLSGNPAAARHFPGLDTAGPHPAGWSALAPELAQALQQAARQARGGEEASGAAAGWRYQALPAQEGAWLLLRPGPAPEGPSPDLAAGQLDLLFNVFERLNIGLVLQDEQLNVRRANGSAARTLGLNHEQIEKLQGAGGQLPGHNVEKSWQLMLPGGQPIPPDDTPARRALSSGQDLPAERLGLLRPGAAHWRWLSVGALARRPADPWPPGVLTSLRDETAEQRVRQQLRRSEQRYRSLVQASAQIVWNADADGSFRDVQPQWETFTGQPPREYLGGGWLAAIHPEDREHTLETWTQAVRSAQPYEVRHRLRRHDGVYVPMLARAVQVTEQLDSETHEWIGTHTDVSLQDAAERALRTLNSDLRERVAAQTQELGHVSRFMALLLTSAGEGIFGLDRLGNNTFVNPAASELLGYSVGELLGRPSHDMLHHHHADGTPHLLSECPIARTLQDGQQRRVGADVFWHRDGHAVPVSYVVTPTLDEHGQVEGAVVMFQDVTEQVQARAELEEALHHLQLTNADLEQFAYVASHDLQEPLRTLGSYAELMARRYQGRLDDRADQYITFMLDAVTRMRSLIQDLLAFSRVGRSELEVTEVQLSEVLEQTQRNVQAALGSSGGSLTWDTPGTVMGQTSLLVQLLTNLVSNGLKFARPGVPPVVEVVSRMSGSEQRIEVRDNGIGIGNEYHERVFTIFQRLHLREEYPGNGIGLAIARKIVAAHGGTLTLESQVGAGSTFIITLPAGHTGGQP</sequence>
<dbReference type="InterPro" id="IPR003661">
    <property type="entry name" value="HisK_dim/P_dom"/>
</dbReference>
<accession>A0AAV4K6Z1</accession>
<dbReference type="AlphaFoldDB" id="A0AAV4K6Z1"/>
<dbReference type="SMART" id="SM00387">
    <property type="entry name" value="HATPase_c"/>
    <property type="match status" value="1"/>
</dbReference>
<evidence type="ECO:0000313" key="12">
    <source>
        <dbReference type="Proteomes" id="UP000652720"/>
    </source>
</evidence>
<evidence type="ECO:0000259" key="6">
    <source>
        <dbReference type="PROSITE" id="PS50109"/>
    </source>
</evidence>
<dbReference type="GeneID" id="59166108"/>
<dbReference type="PROSITE" id="PS50109">
    <property type="entry name" value="HIS_KIN"/>
    <property type="match status" value="1"/>
</dbReference>
<comment type="caution">
    <text evidence="9">The sequence shown here is derived from an EMBL/GenBank/DDBJ whole genome shotgun (WGS) entry which is preliminary data.</text>
</comment>
<dbReference type="Pfam" id="PF00512">
    <property type="entry name" value="HisKA"/>
    <property type="match status" value="1"/>
</dbReference>
<keyword evidence="11" id="KW-1185">Reference proteome</keyword>
<comment type="catalytic activity">
    <reaction evidence="1">
        <text>ATP + protein L-histidine = ADP + protein N-phospho-L-histidine.</text>
        <dbReference type="EC" id="2.7.13.3"/>
    </reaction>
</comment>
<name>A0AAV4K6Z1_9DEIO</name>
<dbReference type="InterPro" id="IPR000014">
    <property type="entry name" value="PAS"/>
</dbReference>
<dbReference type="InterPro" id="IPR036890">
    <property type="entry name" value="HATPase_C_sf"/>
</dbReference>
<gene>
    <name evidence="10" type="ORF">GCM10008021_15380</name>
    <name evidence="9" type="ORF">GCM10010914_18980</name>
</gene>
<dbReference type="FunFam" id="3.30.450.20:FF:000099">
    <property type="entry name" value="Sensory box sensor histidine kinase"/>
    <property type="match status" value="1"/>
</dbReference>
<evidence type="ECO:0000256" key="4">
    <source>
        <dbReference type="ARBA" id="ARBA00022679"/>
    </source>
</evidence>
<dbReference type="SMART" id="SM00388">
    <property type="entry name" value="HisKA"/>
    <property type="match status" value="1"/>
</dbReference>
<evidence type="ECO:0000256" key="2">
    <source>
        <dbReference type="ARBA" id="ARBA00012438"/>
    </source>
</evidence>
<dbReference type="InterPro" id="IPR013655">
    <property type="entry name" value="PAS_fold_3"/>
</dbReference>
<dbReference type="Pfam" id="PF02518">
    <property type="entry name" value="HATPase_c"/>
    <property type="match status" value="1"/>
</dbReference>
<dbReference type="CDD" id="cd00130">
    <property type="entry name" value="PAS"/>
    <property type="match status" value="2"/>
</dbReference>
<dbReference type="InterPro" id="IPR013767">
    <property type="entry name" value="PAS_fold"/>
</dbReference>
<dbReference type="InterPro" id="IPR001610">
    <property type="entry name" value="PAC"/>
</dbReference>
<dbReference type="Gene3D" id="3.30.565.10">
    <property type="entry name" value="Histidine kinase-like ATPase, C-terminal domain"/>
    <property type="match status" value="1"/>
</dbReference>
<reference evidence="9" key="2">
    <citation type="journal article" date="2014" name="Int. J. Syst. Evol. Microbiol.">
        <title>Complete genome sequence of Corynebacterium casei LMG S-19264T (=DSM 44701T), isolated from a smear-ripened cheese.</title>
        <authorList>
            <consortium name="US DOE Joint Genome Institute (JGI-PGF)"/>
            <person name="Walter F."/>
            <person name="Albersmeier A."/>
            <person name="Kalinowski J."/>
            <person name="Ruckert C."/>
        </authorList>
    </citation>
    <scope>NUCLEOTIDE SEQUENCE</scope>
    <source>
        <strain evidence="9">CGMCC 1.8885</strain>
    </source>
</reference>
<dbReference type="EMBL" id="BMMA01000017">
    <property type="protein sequence ID" value="GGI84810.1"/>
    <property type="molecule type" value="Genomic_DNA"/>
</dbReference>
<keyword evidence="3" id="KW-0597">Phosphoprotein</keyword>